<gene>
    <name evidence="3" type="ORF">RchiOBHm_Chr2g0170451</name>
</gene>
<dbReference type="InterPro" id="IPR003854">
    <property type="entry name" value="GASA"/>
</dbReference>
<accession>A0A2P6S549</accession>
<dbReference type="OrthoDB" id="1153332at2759"/>
<keyword evidence="4" id="KW-1185">Reference proteome</keyword>
<protein>
    <submittedName>
        <fullName evidence="3">Putative gibberellin regulated protein</fullName>
    </submittedName>
</protein>
<organism evidence="3 4">
    <name type="scientific">Rosa chinensis</name>
    <name type="common">China rose</name>
    <dbReference type="NCBI Taxonomy" id="74649"/>
    <lineage>
        <taxon>Eukaryota</taxon>
        <taxon>Viridiplantae</taxon>
        <taxon>Streptophyta</taxon>
        <taxon>Embryophyta</taxon>
        <taxon>Tracheophyta</taxon>
        <taxon>Spermatophyta</taxon>
        <taxon>Magnoliopsida</taxon>
        <taxon>eudicotyledons</taxon>
        <taxon>Gunneridae</taxon>
        <taxon>Pentapetalae</taxon>
        <taxon>rosids</taxon>
        <taxon>fabids</taxon>
        <taxon>Rosales</taxon>
        <taxon>Rosaceae</taxon>
        <taxon>Rosoideae</taxon>
        <taxon>Rosoideae incertae sedis</taxon>
        <taxon>Rosa</taxon>
    </lineage>
</organism>
<dbReference type="STRING" id="74649.A0A2P6S549"/>
<evidence type="ECO:0000313" key="4">
    <source>
        <dbReference type="Proteomes" id="UP000238479"/>
    </source>
</evidence>
<dbReference type="AlphaFoldDB" id="A0A2P6S549"/>
<evidence type="ECO:0000313" key="3">
    <source>
        <dbReference type="EMBL" id="PRQ53798.1"/>
    </source>
</evidence>
<name>A0A2P6S549_ROSCH</name>
<feature type="chain" id="PRO_5015183087" evidence="2">
    <location>
        <begin position="23"/>
        <end position="187"/>
    </location>
</feature>
<keyword evidence="2" id="KW-0732">Signal</keyword>
<dbReference type="EMBL" id="PDCK01000040">
    <property type="protein sequence ID" value="PRQ53798.1"/>
    <property type="molecule type" value="Genomic_DNA"/>
</dbReference>
<dbReference type="OMA" id="VICAQAT"/>
<evidence type="ECO:0000256" key="1">
    <source>
        <dbReference type="ARBA" id="ARBA00010582"/>
    </source>
</evidence>
<feature type="signal peptide" evidence="2">
    <location>
        <begin position="1"/>
        <end position="22"/>
    </location>
</feature>
<sequence length="187" mass="20702">MAFKAMLILCASVLLVATRVSCYDDNEKVEKKDQSERQSLLGTWLYPRNVPKAPESSPLLPNQPIATLPRSPSPITCAQAKPPASHQPQSLLSMWLYPSIPEAPSPVICAQATPPATSFTPIVNTHRDCMPLCAARCRVEPHRNICRRLCMKCCSRCKCVPPGEYGANMDKCGKCYTDMEYHGHKCP</sequence>
<dbReference type="Pfam" id="PF02704">
    <property type="entry name" value="GASA"/>
    <property type="match status" value="1"/>
</dbReference>
<dbReference type="Proteomes" id="UP000238479">
    <property type="component" value="Chromosome 2"/>
</dbReference>
<evidence type="ECO:0000256" key="2">
    <source>
        <dbReference type="SAM" id="SignalP"/>
    </source>
</evidence>
<proteinExistence type="inferred from homology"/>
<dbReference type="PANTHER" id="PTHR23201">
    <property type="entry name" value="EXTENSIN, PROLINE-RICH PROTEIN"/>
    <property type="match status" value="1"/>
</dbReference>
<dbReference type="PANTHER" id="PTHR23201:SF133">
    <property type="match status" value="1"/>
</dbReference>
<dbReference type="Gramene" id="PRQ53798">
    <property type="protein sequence ID" value="PRQ53798"/>
    <property type="gene ID" value="RchiOBHm_Chr2g0170451"/>
</dbReference>
<comment type="similarity">
    <text evidence="1">Belongs to the GASA family.</text>
</comment>
<comment type="caution">
    <text evidence="3">The sequence shown here is derived from an EMBL/GenBank/DDBJ whole genome shotgun (WGS) entry which is preliminary data.</text>
</comment>
<reference evidence="3 4" key="1">
    <citation type="journal article" date="2018" name="Nat. Genet.">
        <title>The Rosa genome provides new insights in the design of modern roses.</title>
        <authorList>
            <person name="Bendahmane M."/>
        </authorList>
    </citation>
    <scope>NUCLEOTIDE SEQUENCE [LARGE SCALE GENOMIC DNA]</scope>
    <source>
        <strain evidence="4">cv. Old Blush</strain>
    </source>
</reference>